<accession>A0ABX0UY77</accession>
<gene>
    <name evidence="2" type="ORF">FHS82_001065</name>
</gene>
<evidence type="ECO:0000313" key="3">
    <source>
        <dbReference type="Proteomes" id="UP001429580"/>
    </source>
</evidence>
<comment type="caution">
    <text evidence="2">The sequence shown here is derived from an EMBL/GenBank/DDBJ whole genome shotgun (WGS) entry which is preliminary data.</text>
</comment>
<dbReference type="RefSeq" id="WP_166949560.1">
    <property type="nucleotide sequence ID" value="NZ_JAASQI010000002.1"/>
</dbReference>
<proteinExistence type="predicted"/>
<evidence type="ECO:0000256" key="1">
    <source>
        <dbReference type="SAM" id="Phobius"/>
    </source>
</evidence>
<organism evidence="2 3">
    <name type="scientific">Pseudochelatococcus lubricantis</name>
    <dbReference type="NCBI Taxonomy" id="1538102"/>
    <lineage>
        <taxon>Bacteria</taxon>
        <taxon>Pseudomonadati</taxon>
        <taxon>Pseudomonadota</taxon>
        <taxon>Alphaproteobacteria</taxon>
        <taxon>Hyphomicrobiales</taxon>
        <taxon>Chelatococcaceae</taxon>
        <taxon>Pseudochelatococcus</taxon>
    </lineage>
</organism>
<dbReference type="EMBL" id="JAASQI010000002">
    <property type="protein sequence ID" value="NIJ57239.1"/>
    <property type="molecule type" value="Genomic_DNA"/>
</dbReference>
<feature type="transmembrane region" description="Helical" evidence="1">
    <location>
        <begin position="39"/>
        <end position="56"/>
    </location>
</feature>
<keyword evidence="1" id="KW-0812">Transmembrane</keyword>
<evidence type="ECO:0000313" key="2">
    <source>
        <dbReference type="EMBL" id="NIJ57239.1"/>
    </source>
</evidence>
<name>A0ABX0UY77_9HYPH</name>
<keyword evidence="1" id="KW-1133">Transmembrane helix</keyword>
<dbReference type="Proteomes" id="UP001429580">
    <property type="component" value="Unassembled WGS sequence"/>
</dbReference>
<keyword evidence="3" id="KW-1185">Reference proteome</keyword>
<reference evidence="2 3" key="1">
    <citation type="submission" date="2020-03" db="EMBL/GenBank/DDBJ databases">
        <title>Genomic Encyclopedia of Type Strains, Phase IV (KMG-IV): sequencing the most valuable type-strain genomes for metagenomic binning, comparative biology and taxonomic classification.</title>
        <authorList>
            <person name="Goeker M."/>
        </authorList>
    </citation>
    <scope>NUCLEOTIDE SEQUENCE [LARGE SCALE GENOMIC DNA]</scope>
    <source>
        <strain evidence="2 3">DSM 103870</strain>
    </source>
</reference>
<sequence>MLRSIFGTGRWVAGNVALAALLIISIFICVALLAGRGDVLLPLLGVYAFVAGFLLGREG</sequence>
<protein>
    <submittedName>
        <fullName evidence="2">Uncharacterized protein</fullName>
    </submittedName>
</protein>
<feature type="transmembrane region" description="Helical" evidence="1">
    <location>
        <begin position="12"/>
        <end position="33"/>
    </location>
</feature>
<keyword evidence="1" id="KW-0472">Membrane</keyword>